<proteinExistence type="predicted"/>
<evidence type="ECO:0000256" key="1">
    <source>
        <dbReference type="SAM" id="MobiDB-lite"/>
    </source>
</evidence>
<name>A0A7S6UJG0_9GAMM</name>
<organism evidence="2 3">
    <name type="scientific">Novilysobacter avium</name>
    <dbReference type="NCBI Taxonomy" id="2781023"/>
    <lineage>
        <taxon>Bacteria</taxon>
        <taxon>Pseudomonadati</taxon>
        <taxon>Pseudomonadota</taxon>
        <taxon>Gammaproteobacteria</taxon>
        <taxon>Lysobacterales</taxon>
        <taxon>Lysobacteraceae</taxon>
        <taxon>Novilysobacter</taxon>
    </lineage>
</organism>
<sequence>MNRRLFHRWMSHLALAAIVALSLVPSVGRLAGQPAMSMHAMPAEATMRGHSAEAGHNANPAHSGKAAAATSAIAIAHGPASTLDTADGQPAAGNGHHGSDDDCAYCPLLAGTTALPVPGLPAALPVQGTAVRVPATRTPALDRHPTGLGSRGPPITA</sequence>
<evidence type="ECO:0000313" key="3">
    <source>
        <dbReference type="Proteomes" id="UP000593932"/>
    </source>
</evidence>
<gene>
    <name evidence="2" type="ORF">INQ42_09020</name>
</gene>
<feature type="region of interest" description="Disordered" evidence="1">
    <location>
        <begin position="136"/>
        <end position="157"/>
    </location>
</feature>
<accession>A0A7S6UJG0</accession>
<dbReference type="Pfam" id="PF11162">
    <property type="entry name" value="DUF2946"/>
    <property type="match status" value="1"/>
</dbReference>
<dbReference type="Proteomes" id="UP000593932">
    <property type="component" value="Chromosome"/>
</dbReference>
<evidence type="ECO:0000313" key="2">
    <source>
        <dbReference type="EMBL" id="QOW21402.1"/>
    </source>
</evidence>
<protein>
    <recommendedName>
        <fullName evidence="4">DUF2946 domain-containing protein</fullName>
    </recommendedName>
</protein>
<dbReference type="EMBL" id="CP063657">
    <property type="protein sequence ID" value="QOW21402.1"/>
    <property type="molecule type" value="Genomic_DNA"/>
</dbReference>
<keyword evidence="3" id="KW-1185">Reference proteome</keyword>
<evidence type="ECO:0008006" key="4">
    <source>
        <dbReference type="Google" id="ProtNLM"/>
    </source>
</evidence>
<reference evidence="2 3" key="1">
    <citation type="submission" date="2020-10" db="EMBL/GenBank/DDBJ databases">
        <title>complete genome sequencing of Lysobacter sp. H23M41.</title>
        <authorList>
            <person name="Bae J.-W."/>
            <person name="Lee S.-Y."/>
        </authorList>
    </citation>
    <scope>NUCLEOTIDE SEQUENCE [LARGE SCALE GENOMIC DNA]</scope>
    <source>
        <strain evidence="2 3">H23M41</strain>
    </source>
</reference>
<dbReference type="RefSeq" id="WP_194033982.1">
    <property type="nucleotide sequence ID" value="NZ_CP063657.1"/>
</dbReference>
<dbReference type="InterPro" id="IPR021333">
    <property type="entry name" value="DUF2946"/>
</dbReference>